<dbReference type="Gene3D" id="3.40.50.2300">
    <property type="match status" value="1"/>
</dbReference>
<evidence type="ECO:0000259" key="1">
    <source>
        <dbReference type="PROSITE" id="PS50822"/>
    </source>
</evidence>
<dbReference type="InterPro" id="IPR003165">
    <property type="entry name" value="Piwi"/>
</dbReference>
<protein>
    <submittedName>
        <fullName evidence="2">Argonaute Ast1 variant</fullName>
    </submittedName>
</protein>
<dbReference type="SMART" id="SM00950">
    <property type="entry name" value="Piwi"/>
    <property type="match status" value="1"/>
</dbReference>
<dbReference type="SUPFAM" id="SSF101690">
    <property type="entry name" value="PAZ domain"/>
    <property type="match status" value="1"/>
</dbReference>
<dbReference type="Gene3D" id="3.30.420.10">
    <property type="entry name" value="Ribonuclease H-like superfamily/Ribonuclease H"/>
    <property type="match status" value="2"/>
</dbReference>
<reference evidence="2 3" key="1">
    <citation type="journal article" date="2015" name="Genome Biol. Evol.">
        <title>The genome of winter moth (Operophtera brumata) provides a genomic perspective on sexual dimorphism and phenology.</title>
        <authorList>
            <person name="Derks M.F."/>
            <person name="Smit S."/>
            <person name="Salis L."/>
            <person name="Schijlen E."/>
            <person name="Bossers A."/>
            <person name="Mateman C."/>
            <person name="Pijl A.S."/>
            <person name="de Ridder D."/>
            <person name="Groenen M.A."/>
            <person name="Visser M.E."/>
            <person name="Megens H.J."/>
        </authorList>
    </citation>
    <scope>NUCLEOTIDE SEQUENCE [LARGE SCALE GENOMIC DNA]</scope>
    <source>
        <strain evidence="2">WM2013NL</strain>
        <tissue evidence="2">Head and thorax</tissue>
    </source>
</reference>
<dbReference type="InterPro" id="IPR036085">
    <property type="entry name" value="PAZ_dom_sf"/>
</dbReference>
<dbReference type="AlphaFoldDB" id="A0A0L7LUZ1"/>
<dbReference type="InterPro" id="IPR012337">
    <property type="entry name" value="RNaseH-like_sf"/>
</dbReference>
<comment type="caution">
    <text evidence="2">The sequence shown here is derived from an EMBL/GenBank/DDBJ whole genome shotgun (WGS) entry which is preliminary data.</text>
</comment>
<evidence type="ECO:0000313" key="2">
    <source>
        <dbReference type="EMBL" id="KOB79272.1"/>
    </source>
</evidence>
<dbReference type="Proteomes" id="UP000037510">
    <property type="component" value="Unassembled WGS sequence"/>
</dbReference>
<accession>A0A0L7LUZ1</accession>
<dbReference type="InterPro" id="IPR036397">
    <property type="entry name" value="RNaseH_sf"/>
</dbReference>
<dbReference type="Pfam" id="PF02171">
    <property type="entry name" value="Piwi"/>
    <property type="match status" value="1"/>
</dbReference>
<keyword evidence="3" id="KW-1185">Reference proteome</keyword>
<gene>
    <name evidence="2" type="ORF">OBRU01_00733</name>
</gene>
<evidence type="ECO:0000313" key="3">
    <source>
        <dbReference type="Proteomes" id="UP000037510"/>
    </source>
</evidence>
<name>A0A0L7LUZ1_OPEBR</name>
<organism evidence="2 3">
    <name type="scientific">Operophtera brumata</name>
    <name type="common">Winter moth</name>
    <name type="synonym">Phalaena brumata</name>
    <dbReference type="NCBI Taxonomy" id="104452"/>
    <lineage>
        <taxon>Eukaryota</taxon>
        <taxon>Metazoa</taxon>
        <taxon>Ecdysozoa</taxon>
        <taxon>Arthropoda</taxon>
        <taxon>Hexapoda</taxon>
        <taxon>Insecta</taxon>
        <taxon>Pterygota</taxon>
        <taxon>Neoptera</taxon>
        <taxon>Endopterygota</taxon>
        <taxon>Lepidoptera</taxon>
        <taxon>Glossata</taxon>
        <taxon>Ditrysia</taxon>
        <taxon>Geometroidea</taxon>
        <taxon>Geometridae</taxon>
        <taxon>Larentiinae</taxon>
        <taxon>Operophtera</taxon>
    </lineage>
</organism>
<feature type="domain" description="Piwi" evidence="1">
    <location>
        <begin position="431"/>
        <end position="504"/>
    </location>
</feature>
<sequence>MHGTQGTPVEITSNFIRLEFKEKCVFEYEVRFEPTQDYKHLRFKLLNEHAHYFENKTFDGTTLYVPHMLPDEALNLVSTNPYDESKVNITIAFRRPRLLSEMIHLYNVLFKSIMKDLEMVRFGRQSYNPRSAIQIPQHKLEVWPGYVTAVDEYEGGLMLTLDSTHRVLRTQTVLTFIKDAYLVMLVPELCQLTGLTDEQRNDFRLMKDVATFTRISPNQRHAAFKQVSWGLSIAKETIDLTARTLPAEQLLFGNNVKVNGKPSAEWNNEVTRNAVMSAVDILRWVVLYVDRDAMKQPEMIKLPNDKTESYVSSIKDAIKADSNLQLVVTICPTSRDDRYAAIKKVCCAQYPVPSQVRAITQKILLQINCKLGGTLWHINIPFKSMTLWYSRVVIQQKGQEISDGLQTCFVEALLHFSNMNGKFPDKIIVYRYDFLIASQKVTQGTVTPTHYVVIYDDNDMPPDHCQRMTYKMCHLYYNWPGTVRVPAPCQYAHKLAFLIGQSVRQKPADVLCDKLYFL</sequence>
<dbReference type="EMBL" id="JTDY01000036">
    <property type="protein sequence ID" value="KOB79272.1"/>
    <property type="molecule type" value="Genomic_DNA"/>
</dbReference>
<dbReference type="PROSITE" id="PS50822">
    <property type="entry name" value="PIWI"/>
    <property type="match status" value="1"/>
</dbReference>
<dbReference type="PANTHER" id="PTHR22891">
    <property type="entry name" value="EUKARYOTIC TRANSLATION INITIATION FACTOR 2C"/>
    <property type="match status" value="1"/>
</dbReference>
<dbReference type="SUPFAM" id="SSF53098">
    <property type="entry name" value="Ribonuclease H-like"/>
    <property type="match status" value="1"/>
</dbReference>
<dbReference type="GO" id="GO:0003676">
    <property type="term" value="F:nucleic acid binding"/>
    <property type="evidence" value="ECO:0007669"/>
    <property type="project" value="InterPro"/>
</dbReference>
<dbReference type="Pfam" id="PF23278">
    <property type="entry name" value="Piwi_N"/>
    <property type="match status" value="1"/>
</dbReference>
<dbReference type="STRING" id="104452.A0A0L7LUZ1"/>
<proteinExistence type="predicted"/>